<evidence type="ECO:0000256" key="7">
    <source>
        <dbReference type="ARBA" id="ARBA00022692"/>
    </source>
</evidence>
<dbReference type="GO" id="GO:0008658">
    <property type="term" value="F:penicillin binding"/>
    <property type="evidence" value="ECO:0007669"/>
    <property type="project" value="InterPro"/>
</dbReference>
<evidence type="ECO:0000256" key="5">
    <source>
        <dbReference type="ARBA" id="ARBA00022645"/>
    </source>
</evidence>
<evidence type="ECO:0000256" key="12">
    <source>
        <dbReference type="ARBA" id="ARBA00023136"/>
    </source>
</evidence>
<dbReference type="EMBL" id="FNNO01000004">
    <property type="protein sequence ID" value="SDW63230.1"/>
    <property type="molecule type" value="Genomic_DNA"/>
</dbReference>
<dbReference type="PANTHER" id="PTHR30627">
    <property type="entry name" value="PEPTIDOGLYCAN D,D-TRANSPEPTIDASE"/>
    <property type="match status" value="1"/>
</dbReference>
<dbReference type="GO" id="GO:0071972">
    <property type="term" value="F:peptidoglycan L,D-transpeptidase activity"/>
    <property type="evidence" value="ECO:0007669"/>
    <property type="project" value="TreeGrafter"/>
</dbReference>
<evidence type="ECO:0000256" key="11">
    <source>
        <dbReference type="ARBA" id="ARBA00022989"/>
    </source>
</evidence>
<evidence type="ECO:0000256" key="6">
    <source>
        <dbReference type="ARBA" id="ARBA00022670"/>
    </source>
</evidence>
<dbReference type="AlphaFoldDB" id="A0A8X8LDS5"/>
<feature type="compositionally biased region" description="Pro residues" evidence="14">
    <location>
        <begin position="664"/>
        <end position="674"/>
    </location>
</feature>
<evidence type="ECO:0000256" key="13">
    <source>
        <dbReference type="ARBA" id="ARBA00023316"/>
    </source>
</evidence>
<evidence type="ECO:0000256" key="15">
    <source>
        <dbReference type="SAM" id="Phobius"/>
    </source>
</evidence>
<evidence type="ECO:0000256" key="4">
    <source>
        <dbReference type="ARBA" id="ARBA00022519"/>
    </source>
</evidence>
<feature type="compositionally biased region" description="Basic and acidic residues" evidence="14">
    <location>
        <begin position="633"/>
        <end position="649"/>
    </location>
</feature>
<keyword evidence="19" id="KW-1185">Reference proteome</keyword>
<keyword evidence="9" id="KW-0133">Cell shape</keyword>
<sequence>MPVFNQNRSRVVQIVFACVVLVIVGQLVNLQLFSAKYKLAADNNAFFRKVVYPDRGIIFDRKKKAILENAVSYDLIVIPADARGTDTLALCNLLNIDTVTYRKRMREIIFKNTSVKPSVFEALLTPEMYAKLNENMYKFPGFALNERSVRSYPYDAGAAVLGYIAEVDTGFLRRHKEEGYEMGDYVGRTGLENTYEKVLMGQRGIKRYIRDNRGRIQGPWENGAYDTTAIAGKNLYSSIDVELQKLGETLMTNKVGSIVAIDPKTGGILCMVSAPTYNPNYLTGNQRRKHFSDLFLDPRLPLLNRTIATTYSPGSTFKTVVGIAGLTEGVINEREMISCPGYFTGCGTGKPKCLDKGVFNFKEAVAHSDNTYFSTVYKRILDQRRYGSIDSSLAVFNKYAYSFGLGRRLGIDLPSEKKGNIPTPQFYRNPKVHGAYFHSCNIISNAIGQGEVSTTLAQLANVMAIIANRGWYYAPHLIDSIEGGDEFNMLEAYKTKHHTANHISDSVFEAVQDGMQAVVEYGTAVRSRIPGINMCGKTGTVENYAKVNGKVEKQIDHSFFGAFAPRENPKIAIAVICENAGQGAWAAAPIASLLVEKYLRDSISGTERKAMLEEFTKKNLIPALMRKAIAARDSSRQAKESEAAKKAMRDTSNIEEEPDIDIPPAAPVNNPPKPNKNKQQRTITTQAILPDDPRKFLPKRTASA</sequence>
<dbReference type="Gene3D" id="3.90.1310.10">
    <property type="entry name" value="Penicillin-binding protein 2a (Domain 2)"/>
    <property type="match status" value="1"/>
</dbReference>
<dbReference type="GO" id="GO:0009252">
    <property type="term" value="P:peptidoglycan biosynthetic process"/>
    <property type="evidence" value="ECO:0007669"/>
    <property type="project" value="UniProtKB-KW"/>
</dbReference>
<evidence type="ECO:0000256" key="8">
    <source>
        <dbReference type="ARBA" id="ARBA00022801"/>
    </source>
</evidence>
<dbReference type="InterPro" id="IPR017790">
    <property type="entry name" value="Penicillin-binding_protein_2"/>
</dbReference>
<feature type="domain" description="Penicillin-binding protein transpeptidase" evidence="16">
    <location>
        <begin position="256"/>
        <end position="592"/>
    </location>
</feature>
<dbReference type="GO" id="GO:0006508">
    <property type="term" value="P:proteolysis"/>
    <property type="evidence" value="ECO:0007669"/>
    <property type="project" value="UniProtKB-KW"/>
</dbReference>
<dbReference type="Gene3D" id="3.30.1390.30">
    <property type="entry name" value="Penicillin-binding protein 2a, domain 3"/>
    <property type="match status" value="1"/>
</dbReference>
<evidence type="ECO:0000313" key="18">
    <source>
        <dbReference type="EMBL" id="SDW63230.1"/>
    </source>
</evidence>
<keyword evidence="12 15" id="KW-0472">Membrane</keyword>
<dbReference type="InterPro" id="IPR005311">
    <property type="entry name" value="PBP_dimer"/>
</dbReference>
<keyword evidence="5" id="KW-0121">Carboxypeptidase</keyword>
<keyword evidence="6" id="KW-0645">Protease</keyword>
<feature type="transmembrane region" description="Helical" evidence="15">
    <location>
        <begin position="12"/>
        <end position="33"/>
    </location>
</feature>
<dbReference type="InterPro" id="IPR050515">
    <property type="entry name" value="Beta-lactam/transpept"/>
</dbReference>
<evidence type="ECO:0000256" key="3">
    <source>
        <dbReference type="ARBA" id="ARBA00022475"/>
    </source>
</evidence>
<dbReference type="PANTHER" id="PTHR30627:SF2">
    <property type="entry name" value="PEPTIDOGLYCAN D,D-TRANSPEPTIDASE MRDA"/>
    <property type="match status" value="1"/>
</dbReference>
<dbReference type="SUPFAM" id="SSF56601">
    <property type="entry name" value="beta-lactamase/transpeptidase-like"/>
    <property type="match status" value="1"/>
</dbReference>
<feature type="region of interest" description="Disordered" evidence="14">
    <location>
        <begin position="631"/>
        <end position="704"/>
    </location>
</feature>
<organism evidence="18 19">
    <name type="scientific">Hydrobacter penzbergensis</name>
    <dbReference type="NCBI Taxonomy" id="1235997"/>
    <lineage>
        <taxon>Bacteria</taxon>
        <taxon>Pseudomonadati</taxon>
        <taxon>Bacteroidota</taxon>
        <taxon>Chitinophagia</taxon>
        <taxon>Chitinophagales</taxon>
        <taxon>Chitinophagaceae</taxon>
        <taxon>Hydrobacter</taxon>
    </lineage>
</organism>
<keyword evidence="11 15" id="KW-1133">Transmembrane helix</keyword>
<evidence type="ECO:0000259" key="17">
    <source>
        <dbReference type="Pfam" id="PF03717"/>
    </source>
</evidence>
<protein>
    <submittedName>
        <fullName evidence="18">Peptidoglycan glycosyltransferase</fullName>
    </submittedName>
</protein>
<dbReference type="SUPFAM" id="SSF56519">
    <property type="entry name" value="Penicillin binding protein dimerisation domain"/>
    <property type="match status" value="1"/>
</dbReference>
<dbReference type="GO" id="GO:0071555">
    <property type="term" value="P:cell wall organization"/>
    <property type="evidence" value="ECO:0007669"/>
    <property type="project" value="UniProtKB-KW"/>
</dbReference>
<evidence type="ECO:0000256" key="1">
    <source>
        <dbReference type="ARBA" id="ARBA00004167"/>
    </source>
</evidence>
<evidence type="ECO:0000259" key="16">
    <source>
        <dbReference type="Pfam" id="PF00905"/>
    </source>
</evidence>
<comment type="subcellular location">
    <subcellularLocation>
        <location evidence="2">Cell membrane</location>
    </subcellularLocation>
    <subcellularLocation>
        <location evidence="1">Membrane</location>
        <topology evidence="1">Single-pass membrane protein</topology>
    </subcellularLocation>
</comment>
<dbReference type="InterPro" id="IPR012338">
    <property type="entry name" value="Beta-lactam/transpept-like"/>
</dbReference>
<feature type="domain" description="Penicillin-binding protein dimerisation" evidence="17">
    <location>
        <begin position="52"/>
        <end position="216"/>
    </location>
</feature>
<dbReference type="NCBIfam" id="TIGR03423">
    <property type="entry name" value="pbp2_mrdA"/>
    <property type="match status" value="1"/>
</dbReference>
<dbReference type="InterPro" id="IPR036138">
    <property type="entry name" value="PBP_dimer_sf"/>
</dbReference>
<dbReference type="GO" id="GO:0009002">
    <property type="term" value="F:serine-type D-Ala-D-Ala carboxypeptidase activity"/>
    <property type="evidence" value="ECO:0007669"/>
    <property type="project" value="InterPro"/>
</dbReference>
<comment type="caution">
    <text evidence="18">The sequence shown here is derived from an EMBL/GenBank/DDBJ whole genome shotgun (WGS) entry which is preliminary data.</text>
</comment>
<keyword evidence="7 15" id="KW-0812">Transmembrane</keyword>
<evidence type="ECO:0000256" key="9">
    <source>
        <dbReference type="ARBA" id="ARBA00022960"/>
    </source>
</evidence>
<dbReference type="GO" id="GO:0005886">
    <property type="term" value="C:plasma membrane"/>
    <property type="evidence" value="ECO:0007669"/>
    <property type="project" value="UniProtKB-SubCell"/>
</dbReference>
<evidence type="ECO:0000256" key="14">
    <source>
        <dbReference type="SAM" id="MobiDB-lite"/>
    </source>
</evidence>
<keyword evidence="4" id="KW-0997">Cell inner membrane</keyword>
<dbReference type="Gene3D" id="3.40.710.10">
    <property type="entry name" value="DD-peptidase/beta-lactamase superfamily"/>
    <property type="match status" value="1"/>
</dbReference>
<keyword evidence="3" id="KW-1003">Cell membrane</keyword>
<dbReference type="GO" id="GO:0008360">
    <property type="term" value="P:regulation of cell shape"/>
    <property type="evidence" value="ECO:0007669"/>
    <property type="project" value="UniProtKB-KW"/>
</dbReference>
<dbReference type="Proteomes" id="UP000198711">
    <property type="component" value="Unassembled WGS sequence"/>
</dbReference>
<keyword evidence="8" id="KW-0378">Hydrolase</keyword>
<keyword evidence="10" id="KW-0573">Peptidoglycan synthesis</keyword>
<accession>A0A8X8LDS5</accession>
<dbReference type="InterPro" id="IPR001460">
    <property type="entry name" value="PCN-bd_Tpept"/>
</dbReference>
<proteinExistence type="predicted"/>
<evidence type="ECO:0000313" key="19">
    <source>
        <dbReference type="Proteomes" id="UP000198711"/>
    </source>
</evidence>
<dbReference type="RefSeq" id="WP_092723201.1">
    <property type="nucleotide sequence ID" value="NZ_FNNO01000004.1"/>
</dbReference>
<dbReference type="Pfam" id="PF00905">
    <property type="entry name" value="Transpeptidase"/>
    <property type="match status" value="1"/>
</dbReference>
<evidence type="ECO:0000256" key="2">
    <source>
        <dbReference type="ARBA" id="ARBA00004236"/>
    </source>
</evidence>
<evidence type="ECO:0000256" key="10">
    <source>
        <dbReference type="ARBA" id="ARBA00022984"/>
    </source>
</evidence>
<dbReference type="Pfam" id="PF03717">
    <property type="entry name" value="PBP_dimer"/>
    <property type="match status" value="1"/>
</dbReference>
<reference evidence="18 19" key="1">
    <citation type="submission" date="2016-10" db="EMBL/GenBank/DDBJ databases">
        <authorList>
            <person name="Varghese N."/>
            <person name="Submissions S."/>
        </authorList>
    </citation>
    <scope>NUCLEOTIDE SEQUENCE [LARGE SCALE GENOMIC DNA]</scope>
    <source>
        <strain evidence="18 19">DSM 25353</strain>
    </source>
</reference>
<keyword evidence="13" id="KW-0961">Cell wall biogenesis/degradation</keyword>
<gene>
    <name evidence="18" type="ORF">SAMN05444410_104160</name>
</gene>
<name>A0A8X8LDS5_9BACT</name>